<sequence>MPSKGENAADFGWLEETAVKVLWLKAFCVTGVVLGVTGEAVKSRVTRDVNSLTSFLKLSTSDVTGVKDTWGTATAAVTGTRGTTAVAVTGTFALSLTPIQCSSSLTARIS</sequence>
<proteinExistence type="predicted"/>
<organism evidence="1 2">
    <name type="scientific">Alosa alosa</name>
    <name type="common">allis shad</name>
    <dbReference type="NCBI Taxonomy" id="278164"/>
    <lineage>
        <taxon>Eukaryota</taxon>
        <taxon>Metazoa</taxon>
        <taxon>Chordata</taxon>
        <taxon>Craniata</taxon>
        <taxon>Vertebrata</taxon>
        <taxon>Euteleostomi</taxon>
        <taxon>Actinopterygii</taxon>
        <taxon>Neopterygii</taxon>
        <taxon>Teleostei</taxon>
        <taxon>Clupei</taxon>
        <taxon>Clupeiformes</taxon>
        <taxon>Clupeoidei</taxon>
        <taxon>Clupeidae</taxon>
        <taxon>Alosa</taxon>
    </lineage>
</organism>
<comment type="caution">
    <text evidence="1">The sequence shown here is derived from an EMBL/GenBank/DDBJ whole genome shotgun (WGS) entry which is preliminary data.</text>
</comment>
<reference evidence="1" key="1">
    <citation type="submission" date="2020-10" db="EMBL/GenBank/DDBJ databases">
        <title>Chromosome-scale genome assembly of the Allis shad, Alosa alosa.</title>
        <authorList>
            <person name="Margot Z."/>
            <person name="Christophe K."/>
            <person name="Cabau C."/>
            <person name="Louis A."/>
            <person name="Berthelot C."/>
            <person name="Parey E."/>
            <person name="Roest Crollius H."/>
            <person name="Montfort J."/>
            <person name="Robinson-Rechavi M."/>
            <person name="Bucao C."/>
            <person name="Bouchez O."/>
            <person name="Gislard M."/>
            <person name="Lluch J."/>
            <person name="Milhes M."/>
            <person name="Lampietro C."/>
            <person name="Lopez Roques C."/>
            <person name="Donnadieu C."/>
            <person name="Braasch I."/>
            <person name="Desvignes T."/>
            <person name="Postlethwait J."/>
            <person name="Bobe J."/>
            <person name="Guiguen Y."/>
        </authorList>
    </citation>
    <scope>NUCLEOTIDE SEQUENCE</scope>
    <source>
        <strain evidence="1">M-15738</strain>
        <tissue evidence="1">Blood</tissue>
    </source>
</reference>
<evidence type="ECO:0000313" key="2">
    <source>
        <dbReference type="Proteomes" id="UP000823561"/>
    </source>
</evidence>
<evidence type="ECO:0000313" key="1">
    <source>
        <dbReference type="EMBL" id="KAG5283870.1"/>
    </source>
</evidence>
<accession>A0AAV6H9P4</accession>
<dbReference type="AlphaFoldDB" id="A0AAV6H9P4"/>
<dbReference type="Proteomes" id="UP000823561">
    <property type="component" value="Chromosome 2"/>
</dbReference>
<name>A0AAV6H9P4_9TELE</name>
<gene>
    <name evidence="1" type="ORF">AALO_G00020440</name>
</gene>
<dbReference type="EMBL" id="JADWDJ010000002">
    <property type="protein sequence ID" value="KAG5283870.1"/>
    <property type="molecule type" value="Genomic_DNA"/>
</dbReference>
<keyword evidence="2" id="KW-1185">Reference proteome</keyword>
<protein>
    <submittedName>
        <fullName evidence="1">Uncharacterized protein</fullName>
    </submittedName>
</protein>